<reference evidence="2 3" key="1">
    <citation type="journal article" date="2014" name="Agronomy (Basel)">
        <title>A Draft Genome Sequence for Ensete ventricosum, the Drought-Tolerant Tree Against Hunger.</title>
        <authorList>
            <person name="Harrison J."/>
            <person name="Moore K.A."/>
            <person name="Paszkiewicz K."/>
            <person name="Jones T."/>
            <person name="Grant M."/>
            <person name="Ambacheew D."/>
            <person name="Muzemil S."/>
            <person name="Studholme D.J."/>
        </authorList>
    </citation>
    <scope>NUCLEOTIDE SEQUENCE [LARGE SCALE GENOMIC DNA]</scope>
</reference>
<evidence type="ECO:0000313" key="3">
    <source>
        <dbReference type="Proteomes" id="UP000287651"/>
    </source>
</evidence>
<gene>
    <name evidence="2" type="ORF">B296_00028809</name>
</gene>
<dbReference type="EMBL" id="AMZH03012055">
    <property type="protein sequence ID" value="RRT51754.1"/>
    <property type="molecule type" value="Genomic_DNA"/>
</dbReference>
<organism evidence="2 3">
    <name type="scientific">Ensete ventricosum</name>
    <name type="common">Abyssinian banana</name>
    <name type="synonym">Musa ensete</name>
    <dbReference type="NCBI Taxonomy" id="4639"/>
    <lineage>
        <taxon>Eukaryota</taxon>
        <taxon>Viridiplantae</taxon>
        <taxon>Streptophyta</taxon>
        <taxon>Embryophyta</taxon>
        <taxon>Tracheophyta</taxon>
        <taxon>Spermatophyta</taxon>
        <taxon>Magnoliopsida</taxon>
        <taxon>Liliopsida</taxon>
        <taxon>Zingiberales</taxon>
        <taxon>Musaceae</taxon>
        <taxon>Ensete</taxon>
    </lineage>
</organism>
<accession>A0A426YJ48</accession>
<feature type="chain" id="PRO_5019099965" evidence="1">
    <location>
        <begin position="22"/>
        <end position="148"/>
    </location>
</feature>
<proteinExistence type="predicted"/>
<dbReference type="AlphaFoldDB" id="A0A426YJ48"/>
<name>A0A426YJ48_ENSVE</name>
<evidence type="ECO:0000256" key="1">
    <source>
        <dbReference type="SAM" id="SignalP"/>
    </source>
</evidence>
<dbReference type="Proteomes" id="UP000287651">
    <property type="component" value="Unassembled WGS sequence"/>
</dbReference>
<keyword evidence="1" id="KW-0732">Signal</keyword>
<protein>
    <submittedName>
        <fullName evidence="2">Uncharacterized protein</fullName>
    </submittedName>
</protein>
<evidence type="ECO:0000313" key="2">
    <source>
        <dbReference type="EMBL" id="RRT51754.1"/>
    </source>
</evidence>
<comment type="caution">
    <text evidence="2">The sequence shown here is derived from an EMBL/GenBank/DDBJ whole genome shotgun (WGS) entry which is preliminary data.</text>
</comment>
<sequence length="148" mass="16375">MYRRIGVHGSWLGLCSLQALFRELAFGPESNPKGSVLKLDLEGALANDGESWLFWTILPLAGKMMRYACRRPGLGPHVMLCAQVMWGLLFSAKECYTFYVLRLKCSLGMVLLAYTWALEDSLLALEGCAGSSGRRLVDREPKQSTSGP</sequence>
<feature type="signal peptide" evidence="1">
    <location>
        <begin position="1"/>
        <end position="21"/>
    </location>
</feature>